<dbReference type="GO" id="GO:0005743">
    <property type="term" value="C:mitochondrial inner membrane"/>
    <property type="evidence" value="ECO:0007669"/>
    <property type="project" value="UniProtKB-SubCell"/>
</dbReference>
<sequence>MLRNFTRLPLRRLVHTQVSSNVRRSGRYGLALGASVTAATFLAWSLASDRQPIALDAQPIASPKKVKVSPDSATTSSTVEPQSSQAHSSPLESSSPSPFVSDSDSEGTAPPSAAQPESDDEESAAGAFNPETGEINWDCPCLGGMAHGPCGPQFREAFACFVYSEDEPKGINCVEKFKAMQNCFREHPEVYGEEIMDDEEDMDGELPASQSDIHNLTAESVPSIQGEEPVSSS</sequence>
<evidence type="ECO:0000256" key="3">
    <source>
        <dbReference type="ARBA" id="ARBA00013714"/>
    </source>
</evidence>
<dbReference type="Pfam" id="PF06747">
    <property type="entry name" value="CHCH"/>
    <property type="match status" value="1"/>
</dbReference>
<feature type="region of interest" description="Disordered" evidence="12">
    <location>
        <begin position="198"/>
        <end position="233"/>
    </location>
</feature>
<dbReference type="InParanoid" id="F8PVM6"/>
<dbReference type="AlphaFoldDB" id="F8PVM6"/>
<organism evidence="15">
    <name type="scientific">Serpula lacrymans var. lacrymans (strain S7.3)</name>
    <name type="common">Dry rot fungus</name>
    <dbReference type="NCBI Taxonomy" id="936435"/>
    <lineage>
        <taxon>Eukaryota</taxon>
        <taxon>Fungi</taxon>
        <taxon>Dikarya</taxon>
        <taxon>Basidiomycota</taxon>
        <taxon>Agaricomycotina</taxon>
        <taxon>Agaricomycetes</taxon>
        <taxon>Agaricomycetidae</taxon>
        <taxon>Boletales</taxon>
        <taxon>Coniophorineae</taxon>
        <taxon>Serpulaceae</taxon>
        <taxon>Serpula</taxon>
    </lineage>
</organism>
<dbReference type="PANTHER" id="PTHR21622:SF0">
    <property type="entry name" value="COILED-COIL-HELIX-COILED-COIL-HELIX DOMAIN CONTAINING 4"/>
    <property type="match status" value="1"/>
</dbReference>
<evidence type="ECO:0000256" key="4">
    <source>
        <dbReference type="ARBA" id="ARBA00022448"/>
    </source>
</evidence>
<keyword evidence="7" id="KW-0811">Translocation</keyword>
<reference evidence="15" key="1">
    <citation type="journal article" date="2011" name="Science">
        <title>The plant cell wall-decomposing machinery underlies the functional diversity of forest fungi.</title>
        <authorList>
            <person name="Eastwood D.C."/>
            <person name="Floudas D."/>
            <person name="Binder M."/>
            <person name="Majcherczyk A."/>
            <person name="Schneider P."/>
            <person name="Aerts A."/>
            <person name="Asiegbu F.O."/>
            <person name="Baker S.E."/>
            <person name="Barry K."/>
            <person name="Bendiksby M."/>
            <person name="Blumentritt M."/>
            <person name="Coutinho P.M."/>
            <person name="Cullen D."/>
            <person name="de Vries R.P."/>
            <person name="Gathman A."/>
            <person name="Goodell B."/>
            <person name="Henrissat B."/>
            <person name="Ihrmark K."/>
            <person name="Kauserud H."/>
            <person name="Kohler A."/>
            <person name="LaButti K."/>
            <person name="Lapidus A."/>
            <person name="Lavin J.L."/>
            <person name="Lee Y.-H."/>
            <person name="Lindquist E."/>
            <person name="Lilly W."/>
            <person name="Lucas S."/>
            <person name="Morin E."/>
            <person name="Murat C."/>
            <person name="Oguiza J.A."/>
            <person name="Park J."/>
            <person name="Pisabarro A.G."/>
            <person name="Riley R."/>
            <person name="Rosling A."/>
            <person name="Salamov A."/>
            <person name="Schmidt O."/>
            <person name="Schmutz J."/>
            <person name="Skrede I."/>
            <person name="Stenlid J."/>
            <person name="Wiebenga A."/>
            <person name="Xie X."/>
            <person name="Kuees U."/>
            <person name="Hibbett D.S."/>
            <person name="Hoffmeister D."/>
            <person name="Hoegberg N."/>
            <person name="Martin F."/>
            <person name="Grigoriev I.V."/>
            <person name="Watkinson S.C."/>
        </authorList>
    </citation>
    <scope>NUCLEOTIDE SEQUENCE [LARGE SCALE GENOMIC DNA]</scope>
    <source>
        <strain evidence="15">strain S7.3</strain>
    </source>
</reference>
<dbReference type="GO" id="GO:0045041">
    <property type="term" value="P:protein import into mitochondrial intermembrane space"/>
    <property type="evidence" value="ECO:0007669"/>
    <property type="project" value="InterPro"/>
</dbReference>
<dbReference type="OMA" id="VYGDDIM"/>
<dbReference type="PROSITE" id="PS51808">
    <property type="entry name" value="CHCH"/>
    <property type="match status" value="1"/>
</dbReference>
<keyword evidence="5" id="KW-0653">Protein transport</keyword>
<evidence type="ECO:0000256" key="6">
    <source>
        <dbReference type="ARBA" id="ARBA00023002"/>
    </source>
</evidence>
<dbReference type="GO" id="GO:0015035">
    <property type="term" value="F:protein-disulfide reductase activity"/>
    <property type="evidence" value="ECO:0007669"/>
    <property type="project" value="InterPro"/>
</dbReference>
<evidence type="ECO:0000256" key="10">
    <source>
        <dbReference type="ARBA" id="ARBA00023284"/>
    </source>
</evidence>
<feature type="compositionally biased region" description="Low complexity" evidence="12">
    <location>
        <begin position="83"/>
        <end position="102"/>
    </location>
</feature>
<evidence type="ECO:0000256" key="2">
    <source>
        <dbReference type="ARBA" id="ARBA00004164"/>
    </source>
</evidence>
<proteinExistence type="predicted"/>
<keyword evidence="6" id="KW-0560">Oxidoreductase</keyword>
<dbReference type="PANTHER" id="PTHR21622">
    <property type="entry name" value="COILED-COIL-HELIX-COILED-COIL-HELIX DOMAIN CONTAINING 4"/>
    <property type="match status" value="1"/>
</dbReference>
<dbReference type="InterPro" id="IPR039289">
    <property type="entry name" value="CHCHD4"/>
</dbReference>
<comment type="cofactor">
    <cofactor evidence="1">
        <name>Cu(2+)</name>
        <dbReference type="ChEBI" id="CHEBI:29036"/>
    </cofactor>
</comment>
<gene>
    <name evidence="14" type="ORF">SERLA73DRAFT_180084</name>
</gene>
<accession>F8PVM6</accession>
<evidence type="ECO:0000256" key="9">
    <source>
        <dbReference type="ARBA" id="ARBA00023157"/>
    </source>
</evidence>
<evidence type="ECO:0000256" key="7">
    <source>
        <dbReference type="ARBA" id="ARBA00023010"/>
    </source>
</evidence>
<keyword evidence="9" id="KW-1015">Disulfide bond</keyword>
<dbReference type="STRING" id="936435.F8PVM6"/>
<evidence type="ECO:0000259" key="13">
    <source>
        <dbReference type="Pfam" id="PF06747"/>
    </source>
</evidence>
<keyword evidence="15" id="KW-1185">Reference proteome</keyword>
<evidence type="ECO:0000256" key="1">
    <source>
        <dbReference type="ARBA" id="ARBA00001973"/>
    </source>
</evidence>
<feature type="domain" description="CHCH" evidence="13">
    <location>
        <begin position="150"/>
        <end position="185"/>
    </location>
</feature>
<evidence type="ECO:0000256" key="5">
    <source>
        <dbReference type="ARBA" id="ARBA00022927"/>
    </source>
</evidence>
<name>F8PVM6_SERL3</name>
<dbReference type="EMBL" id="GL945479">
    <property type="protein sequence ID" value="EGN99843.1"/>
    <property type="molecule type" value="Genomic_DNA"/>
</dbReference>
<dbReference type="InterPro" id="IPR010625">
    <property type="entry name" value="CHCH"/>
</dbReference>
<dbReference type="OrthoDB" id="7481291at2759"/>
<evidence type="ECO:0000313" key="14">
    <source>
        <dbReference type="EMBL" id="EGN99843.1"/>
    </source>
</evidence>
<dbReference type="GO" id="GO:0005758">
    <property type="term" value="C:mitochondrial intermembrane space"/>
    <property type="evidence" value="ECO:0007669"/>
    <property type="project" value="TreeGrafter"/>
</dbReference>
<comment type="subcellular location">
    <subcellularLocation>
        <location evidence="2">Mitochondrion inner membrane</location>
        <topology evidence="2">Single-pass type II membrane protein</topology>
        <orientation evidence="2">Intermembrane side</orientation>
    </subcellularLocation>
</comment>
<evidence type="ECO:0000256" key="12">
    <source>
        <dbReference type="SAM" id="MobiDB-lite"/>
    </source>
</evidence>
<dbReference type="HOGENOM" id="CLU_054990_1_2_1"/>
<evidence type="ECO:0000256" key="11">
    <source>
        <dbReference type="ARBA" id="ARBA00033150"/>
    </source>
</evidence>
<protein>
    <recommendedName>
        <fullName evidence="3">Mitochondrial intermembrane space import and assembly protein 40</fullName>
    </recommendedName>
    <alternativeName>
        <fullName evidence="11">Mitochondrial import inner membrane translocase TIM40</fullName>
    </alternativeName>
</protein>
<keyword evidence="8" id="KW-0496">Mitochondrion</keyword>
<evidence type="ECO:0000313" key="15">
    <source>
        <dbReference type="Proteomes" id="UP000008063"/>
    </source>
</evidence>
<feature type="compositionally biased region" description="Polar residues" evidence="12">
    <location>
        <begin position="71"/>
        <end position="82"/>
    </location>
</feature>
<keyword evidence="4" id="KW-0813">Transport</keyword>
<dbReference type="Gene3D" id="1.10.287.2900">
    <property type="match status" value="1"/>
</dbReference>
<evidence type="ECO:0000256" key="8">
    <source>
        <dbReference type="ARBA" id="ARBA00023128"/>
    </source>
</evidence>
<dbReference type="Proteomes" id="UP000008063">
    <property type="component" value="Unassembled WGS sequence"/>
</dbReference>
<feature type="compositionally biased region" description="Polar residues" evidence="12">
    <location>
        <begin position="208"/>
        <end position="223"/>
    </location>
</feature>
<keyword evidence="10" id="KW-0676">Redox-active center</keyword>
<feature type="region of interest" description="Disordered" evidence="12">
    <location>
        <begin position="62"/>
        <end position="130"/>
    </location>
</feature>